<evidence type="ECO:0000256" key="1">
    <source>
        <dbReference type="ARBA" id="ARBA00022898"/>
    </source>
</evidence>
<keyword evidence="4" id="KW-0804">Transcription</keyword>
<dbReference type="GO" id="GO:0003700">
    <property type="term" value="F:DNA-binding transcription factor activity"/>
    <property type="evidence" value="ECO:0007669"/>
    <property type="project" value="InterPro"/>
</dbReference>
<organism evidence="6 7">
    <name type="scientific">Gordonia asplenii</name>
    <dbReference type="NCBI Taxonomy" id="2725283"/>
    <lineage>
        <taxon>Bacteria</taxon>
        <taxon>Bacillati</taxon>
        <taxon>Actinomycetota</taxon>
        <taxon>Actinomycetes</taxon>
        <taxon>Mycobacteriales</taxon>
        <taxon>Gordoniaceae</taxon>
        <taxon>Gordonia</taxon>
    </lineage>
</organism>
<keyword evidence="7" id="KW-1185">Reference proteome</keyword>
<dbReference type="InterPro" id="IPR036390">
    <property type="entry name" value="WH_DNA-bd_sf"/>
</dbReference>
<proteinExistence type="predicted"/>
<dbReference type="Pfam" id="PF00392">
    <property type="entry name" value="GntR"/>
    <property type="match status" value="1"/>
</dbReference>
<dbReference type="EMBL" id="JABBNB010000009">
    <property type="protein sequence ID" value="NMO01746.1"/>
    <property type="molecule type" value="Genomic_DNA"/>
</dbReference>
<evidence type="ECO:0000259" key="5">
    <source>
        <dbReference type="PROSITE" id="PS50949"/>
    </source>
</evidence>
<dbReference type="Proteomes" id="UP000550729">
    <property type="component" value="Unassembled WGS sequence"/>
</dbReference>
<dbReference type="SMART" id="SM00345">
    <property type="entry name" value="HTH_GNTR"/>
    <property type="match status" value="1"/>
</dbReference>
<feature type="domain" description="HTH gntR-type" evidence="5">
    <location>
        <begin position="63"/>
        <end position="131"/>
    </location>
</feature>
<gene>
    <name evidence="6" type="ORF">HH308_11020</name>
</gene>
<evidence type="ECO:0000256" key="3">
    <source>
        <dbReference type="ARBA" id="ARBA00023125"/>
    </source>
</evidence>
<keyword evidence="2" id="KW-0805">Transcription regulation</keyword>
<dbReference type="Gene3D" id="1.10.10.10">
    <property type="entry name" value="Winged helix-like DNA-binding domain superfamily/Winged helix DNA-binding domain"/>
    <property type="match status" value="1"/>
</dbReference>
<dbReference type="GO" id="GO:0003677">
    <property type="term" value="F:DNA binding"/>
    <property type="evidence" value="ECO:0007669"/>
    <property type="project" value="UniProtKB-KW"/>
</dbReference>
<sequence>MAAAAECEGVLRLAGSTVRSCGAARTGAVRLPATLGRVRPGVECSHRVTSPEPRIAVDAHDPTPAFEQIRRQIVGHVAAGRLPIGSKLPPLRQLARDLGVAVGTAAHAYRLLEQSGVITTRRGAGTRVSAVPDAEGPSSELEQRVRALAAEYLAAVTRLGASPTMALDAVIRASQDVPAGP</sequence>
<comment type="caution">
    <text evidence="6">The sequence shown here is derived from an EMBL/GenBank/DDBJ whole genome shotgun (WGS) entry which is preliminary data.</text>
</comment>
<dbReference type="PANTHER" id="PTHR46577:SF1">
    <property type="entry name" value="HTH-TYPE TRANSCRIPTIONAL REGULATORY PROTEIN GABR"/>
    <property type="match status" value="1"/>
</dbReference>
<keyword evidence="3" id="KW-0238">DNA-binding</keyword>
<keyword evidence="1" id="KW-0663">Pyridoxal phosphate</keyword>
<dbReference type="PANTHER" id="PTHR46577">
    <property type="entry name" value="HTH-TYPE TRANSCRIPTIONAL REGULATORY PROTEIN GABR"/>
    <property type="match status" value="1"/>
</dbReference>
<name>A0A848KST5_9ACTN</name>
<protein>
    <submittedName>
        <fullName evidence="6">GntR family transcriptional regulator</fullName>
    </submittedName>
</protein>
<evidence type="ECO:0000313" key="6">
    <source>
        <dbReference type="EMBL" id="NMO01746.1"/>
    </source>
</evidence>
<dbReference type="SUPFAM" id="SSF46785">
    <property type="entry name" value="Winged helix' DNA-binding domain"/>
    <property type="match status" value="1"/>
</dbReference>
<reference evidence="6 7" key="1">
    <citation type="submission" date="2020-04" db="EMBL/GenBank/DDBJ databases">
        <title>Gordonia sp. nov. TBRC 11910.</title>
        <authorList>
            <person name="Suriyachadkun C."/>
        </authorList>
    </citation>
    <scope>NUCLEOTIDE SEQUENCE [LARGE SCALE GENOMIC DNA]</scope>
    <source>
        <strain evidence="6 7">TBRC 11910</strain>
    </source>
</reference>
<dbReference type="PROSITE" id="PS50949">
    <property type="entry name" value="HTH_GNTR"/>
    <property type="match status" value="1"/>
</dbReference>
<dbReference type="InterPro" id="IPR051446">
    <property type="entry name" value="HTH_trans_reg/aminotransferase"/>
</dbReference>
<dbReference type="InterPro" id="IPR036388">
    <property type="entry name" value="WH-like_DNA-bd_sf"/>
</dbReference>
<dbReference type="InterPro" id="IPR000524">
    <property type="entry name" value="Tscrpt_reg_HTH_GntR"/>
</dbReference>
<evidence type="ECO:0000256" key="4">
    <source>
        <dbReference type="ARBA" id="ARBA00023163"/>
    </source>
</evidence>
<dbReference type="AlphaFoldDB" id="A0A848KST5"/>
<evidence type="ECO:0000256" key="2">
    <source>
        <dbReference type="ARBA" id="ARBA00023015"/>
    </source>
</evidence>
<evidence type="ECO:0000313" key="7">
    <source>
        <dbReference type="Proteomes" id="UP000550729"/>
    </source>
</evidence>
<accession>A0A848KST5</accession>
<dbReference type="CDD" id="cd07377">
    <property type="entry name" value="WHTH_GntR"/>
    <property type="match status" value="1"/>
</dbReference>